<dbReference type="GO" id="GO:0032259">
    <property type="term" value="P:methylation"/>
    <property type="evidence" value="ECO:0007669"/>
    <property type="project" value="UniProtKB-KW"/>
</dbReference>
<proteinExistence type="predicted"/>
<dbReference type="Proteomes" id="UP000034154">
    <property type="component" value="Unassembled WGS sequence"/>
</dbReference>
<evidence type="ECO:0000313" key="5">
    <source>
        <dbReference type="Proteomes" id="UP000034154"/>
    </source>
</evidence>
<gene>
    <name evidence="4" type="ORF">UW63_C0017G0020</name>
</gene>
<dbReference type="PANTHER" id="PTHR43861:SF1">
    <property type="entry name" value="TRANS-ACONITATE 2-METHYLTRANSFERASE"/>
    <property type="match status" value="1"/>
</dbReference>
<evidence type="ECO:0000256" key="2">
    <source>
        <dbReference type="ARBA" id="ARBA00022679"/>
    </source>
</evidence>
<evidence type="ECO:0000256" key="1">
    <source>
        <dbReference type="ARBA" id="ARBA00022603"/>
    </source>
</evidence>
<evidence type="ECO:0000259" key="3">
    <source>
        <dbReference type="Pfam" id="PF13649"/>
    </source>
</evidence>
<dbReference type="InterPro" id="IPR041698">
    <property type="entry name" value="Methyltransf_25"/>
</dbReference>
<evidence type="ECO:0000313" key="4">
    <source>
        <dbReference type="EMBL" id="KKT71420.1"/>
    </source>
</evidence>
<accession>A0A0G1JJ83</accession>
<dbReference type="SUPFAM" id="SSF53335">
    <property type="entry name" value="S-adenosyl-L-methionine-dependent methyltransferases"/>
    <property type="match status" value="1"/>
</dbReference>
<dbReference type="InterPro" id="IPR029063">
    <property type="entry name" value="SAM-dependent_MTases_sf"/>
</dbReference>
<keyword evidence="1 4" id="KW-0489">Methyltransferase</keyword>
<keyword evidence="2 4" id="KW-0808">Transferase</keyword>
<sequence length="142" mass="16403">MDLTQQSYDRIAKDWYQDNLTNENWWQVGIDFFVDCLSEGAAVLDIGCGCGEKTKYLSDRDFRVTGVDYSEGMLAEARRQYSNLKFLHLDFRQAEILGREFDGIFSLAAFLHLPKKETPETIKSLTKNECAPRSKLTRYLVD</sequence>
<dbReference type="CDD" id="cd02440">
    <property type="entry name" value="AdoMet_MTases"/>
    <property type="match status" value="1"/>
</dbReference>
<dbReference type="AlphaFoldDB" id="A0A0G1JJ83"/>
<dbReference type="EMBL" id="LCJB01000017">
    <property type="protein sequence ID" value="KKT71420.1"/>
    <property type="molecule type" value="Genomic_DNA"/>
</dbReference>
<dbReference type="GO" id="GO:0008168">
    <property type="term" value="F:methyltransferase activity"/>
    <property type="evidence" value="ECO:0007669"/>
    <property type="project" value="UniProtKB-KW"/>
</dbReference>
<protein>
    <submittedName>
        <fullName evidence="4">Methyltransferase type 11</fullName>
    </submittedName>
</protein>
<dbReference type="Gene3D" id="3.40.50.150">
    <property type="entry name" value="Vaccinia Virus protein VP39"/>
    <property type="match status" value="1"/>
</dbReference>
<reference evidence="4 5" key="1">
    <citation type="journal article" date="2015" name="Nature">
        <title>rRNA introns, odd ribosomes, and small enigmatic genomes across a large radiation of phyla.</title>
        <authorList>
            <person name="Brown C.T."/>
            <person name="Hug L.A."/>
            <person name="Thomas B.C."/>
            <person name="Sharon I."/>
            <person name="Castelle C.J."/>
            <person name="Singh A."/>
            <person name="Wilkins M.J."/>
            <person name="Williams K.H."/>
            <person name="Banfield J.F."/>
        </authorList>
    </citation>
    <scope>NUCLEOTIDE SEQUENCE [LARGE SCALE GENOMIC DNA]</scope>
</reference>
<dbReference type="Pfam" id="PF13649">
    <property type="entry name" value="Methyltransf_25"/>
    <property type="match status" value="1"/>
</dbReference>
<feature type="domain" description="Methyltransferase" evidence="3">
    <location>
        <begin position="43"/>
        <end position="125"/>
    </location>
</feature>
<comment type="caution">
    <text evidence="4">The sequence shown here is derived from an EMBL/GenBank/DDBJ whole genome shotgun (WGS) entry which is preliminary data.</text>
</comment>
<name>A0A0G1JJ83_9BACT</name>
<organism evidence="4 5">
    <name type="scientific">Candidatus Uhrbacteria bacterium GW2011_GWF2_44_350</name>
    <dbReference type="NCBI Taxonomy" id="1619000"/>
    <lineage>
        <taxon>Bacteria</taxon>
        <taxon>Candidatus Uhriibacteriota</taxon>
    </lineage>
</organism>
<dbReference type="PANTHER" id="PTHR43861">
    <property type="entry name" value="TRANS-ACONITATE 2-METHYLTRANSFERASE-RELATED"/>
    <property type="match status" value="1"/>
</dbReference>